<reference evidence="1 2" key="1">
    <citation type="submission" date="2016-09" db="EMBL/GenBank/DDBJ databases">
        <authorList>
            <person name="Capua I."/>
            <person name="De Benedictis P."/>
            <person name="Joannis T."/>
            <person name="Lombin L.H."/>
            <person name="Cattoli G."/>
        </authorList>
    </citation>
    <scope>NUCLEOTIDE SEQUENCE [LARGE SCALE GENOMIC DNA]</scope>
    <source>
        <strain evidence="1 2">LMG 25899</strain>
    </source>
</reference>
<dbReference type="PANTHER" id="PTHR43657">
    <property type="entry name" value="TRYPTOPHAN RNA-BINDING ATTENUATOR PROTEIN-LIKE PROTEIN"/>
    <property type="match status" value="1"/>
</dbReference>
<dbReference type="EMBL" id="MIEK01000036">
    <property type="protein sequence ID" value="OEH81744.1"/>
    <property type="molecule type" value="Genomic_DNA"/>
</dbReference>
<dbReference type="InterPro" id="IPR036983">
    <property type="entry name" value="AIM24_sf"/>
</dbReference>
<evidence type="ECO:0000313" key="2">
    <source>
        <dbReference type="Proteomes" id="UP000095256"/>
    </source>
</evidence>
<protein>
    <submittedName>
        <fullName evidence="1">TIGR00266 family protein</fullName>
    </submittedName>
</protein>
<dbReference type="OrthoDB" id="9779518at2"/>
<dbReference type="AlphaFoldDB" id="A0A1E5KV45"/>
<keyword evidence="2" id="KW-1185">Reference proteome</keyword>
<evidence type="ECO:0000313" key="1">
    <source>
        <dbReference type="EMBL" id="OEH81744.1"/>
    </source>
</evidence>
<dbReference type="Gene3D" id="3.60.160.10">
    <property type="entry name" value="Mitochondrial biogenesis AIM24"/>
    <property type="match status" value="1"/>
</dbReference>
<dbReference type="InterPro" id="IPR016031">
    <property type="entry name" value="Trp_RNA-bd_attenuator-like_dom"/>
</dbReference>
<name>A0A1E5KV45_9ENTE</name>
<organism evidence="1 2">
    <name type="scientific">Enterococcus rivorum</name>
    <dbReference type="NCBI Taxonomy" id="762845"/>
    <lineage>
        <taxon>Bacteria</taxon>
        <taxon>Bacillati</taxon>
        <taxon>Bacillota</taxon>
        <taxon>Bacilli</taxon>
        <taxon>Lactobacillales</taxon>
        <taxon>Enterococcaceae</taxon>
        <taxon>Enterococcus</taxon>
    </lineage>
</organism>
<dbReference type="Proteomes" id="UP000095256">
    <property type="component" value="Unassembled WGS sequence"/>
</dbReference>
<accession>A0A1E5KV45</accession>
<dbReference type="RefSeq" id="WP_069699304.1">
    <property type="nucleotide sequence ID" value="NZ_JAGGMA010000041.1"/>
</dbReference>
<sequence length="234" mass="24675">MNYQMTENTVFPLVEVSLNKGENIQLESGAMVYHNGEINLEGKMNSNGKSGLGGAIRALGRSMTSGESFFITKATGLSDGAKIALAPSTPGAIKQLEVGAVHWRLNTGAFLACDATVSYNMKRQKLSGAIFGGTGGLFVMETAGEGSLLVNSYGDLIELDLDGEQPFVVDNQHVIAWSDSLDYKIKVASGLFGFTTGEGVVNEFHGKGKLLIQTRNIQAFAGILSPFLASSSAG</sequence>
<proteinExistence type="predicted"/>
<gene>
    <name evidence="1" type="ORF">BCR26_15635</name>
</gene>
<comment type="caution">
    <text evidence="1">The sequence shown here is derived from an EMBL/GenBank/DDBJ whole genome shotgun (WGS) entry which is preliminary data.</text>
</comment>
<dbReference type="SUPFAM" id="SSF51219">
    <property type="entry name" value="TRAP-like"/>
    <property type="match status" value="1"/>
</dbReference>
<dbReference type="InterPro" id="IPR002838">
    <property type="entry name" value="AIM24"/>
</dbReference>
<dbReference type="Pfam" id="PF01987">
    <property type="entry name" value="AIM24"/>
    <property type="match status" value="1"/>
</dbReference>
<dbReference type="PANTHER" id="PTHR43657:SF1">
    <property type="entry name" value="ALTERED INHERITANCE OF MITOCHONDRIA PROTEIN 24, MITOCHONDRIAL"/>
    <property type="match status" value="1"/>
</dbReference>
<dbReference type="NCBIfam" id="TIGR00266">
    <property type="entry name" value="TIGR00266 family protein"/>
    <property type="match status" value="1"/>
</dbReference>